<evidence type="ECO:0000259" key="2">
    <source>
        <dbReference type="SMART" id="SM00060"/>
    </source>
</evidence>
<dbReference type="Pfam" id="PF17957">
    <property type="entry name" value="Big_7"/>
    <property type="match status" value="2"/>
</dbReference>
<dbReference type="EMBL" id="QZCW01000001">
    <property type="protein sequence ID" value="MCW5321086.1"/>
    <property type="molecule type" value="Genomic_DNA"/>
</dbReference>
<dbReference type="InterPro" id="IPR003961">
    <property type="entry name" value="FN3_dom"/>
</dbReference>
<evidence type="ECO:0000256" key="1">
    <source>
        <dbReference type="SAM" id="MobiDB-lite"/>
    </source>
</evidence>
<evidence type="ECO:0000313" key="3">
    <source>
        <dbReference type="EMBL" id="MCW5321086.1"/>
    </source>
</evidence>
<proteinExistence type="predicted"/>
<feature type="domain" description="Fibronectin type-III" evidence="2">
    <location>
        <begin position="1745"/>
        <end position="1877"/>
    </location>
</feature>
<reference evidence="4" key="1">
    <citation type="submission" date="2023-07" db="EMBL/GenBank/DDBJ databases">
        <title>Verminephrobacter genomes.</title>
        <authorList>
            <person name="Lund M.B."/>
        </authorList>
    </citation>
    <scope>NUCLEOTIDE SEQUENCE [LARGE SCALE GENOMIC DNA]</scope>
    <source>
        <strain evidence="4">AtM5-05</strain>
    </source>
</reference>
<protein>
    <recommendedName>
        <fullName evidence="2">Fibronectin type-III domain-containing protein</fullName>
    </recommendedName>
</protein>
<dbReference type="Proteomes" id="UP001208935">
    <property type="component" value="Unassembled WGS sequence"/>
</dbReference>
<evidence type="ECO:0000313" key="4">
    <source>
        <dbReference type="Proteomes" id="UP001208935"/>
    </source>
</evidence>
<feature type="domain" description="Fibronectin type-III" evidence="2">
    <location>
        <begin position="629"/>
        <end position="713"/>
    </location>
</feature>
<sequence length="2113" mass="220138">MTRAMNPPNPKDSLRALPLSCLLAAASLWLALPLAAAELGIADGVVLKFGPETRLVVRDRLVLGSGITMTSQKDDTVAGPLADTAQTPAVGDWRGLRIEKSAAGMMGSFVFDDLTLRYAGAAEPGGGAAAALTLRGLSPRLNHLQFSHNAVGLRLLDGASPAIAGASFQHNATGVDARGGSAPTITQTQFSGNSAFAIANETPASPIQAGNNWWGHPSGPRQAARNPQGQGDAVSDGVNFESPLTQSPLLNPSVRLAAPAPYFEQRTVLLDISCINATEYRVAEGEAFAGLAFQPLVNGRTQLAFVTSEGDGRKSISVQYRNASGTLASAQLSGGVLVDRLPPTVALTNPAAGSVIGQPITVEARASDGSGIAQVQFFVDDVLVATRTSAPYSHAWNTDAVAQGTHQVKVRATDLAGRSSEHGVEVTVSRTPPPQDTQGPVMADVRIDGVALANGATLARSGNLTAAVSDRSGVARVELLLDGALLASASSSGAGSHTVPVDIDAVANGAHTLGLRALDSLGNISTLSYTITIAHAAPEVPVLTQPTNGLTTRNARIAVAGSAQAGSTVQLMLNGQAGAGPITVAGDGRFSGELTLVAGVNQVQARASNAHGSSADSPAIRVHLDLSVPARPGSLTASAQSAGKLRLSWTRATDPNVTGYQIYRAATGFDAVGEAVKIHSGNLAATATIHEDLPPSDGIWVYRMVSVNGAGTQSEPSNAAQAASDATAPRALSIAYTSLGKTDAATGRIGQGRVNLTLSTSEALQASPYLSIVPQGGAPIPVELSRTSDTVYSGSFLIGPATPAGVANALFSARDLVGNRGTEIDAGATLRIDTEGPALSAITLTPAAPIRNDPAQTLQASFGFSKPPTATPQVRFLLSGPVRTPVPIDGLTRVDASTYSARFQLPADAGLGGPESLSFSHQARDDLDNLSAKVSAFNRFQVYQGDLPPLDVPYAFSAKAQAGGKVRLSWQAVEQAHSYQLYRQAPGETGLQALARTAGIDYIDQTPADGRYRYAVATVRQSNGQESVSGQSAALEVLASATAPGAPQNLALTLTGQGIYAAWQPPLASSVDHYRLYRATGTRISSVGAMAPYKTRIKTPQTYDSSPSPTQGAYAVTAVDAAGNESALSNSAYLNASLLPVRELRVEQIGSQLPLIRWSAPNGNVAGYLVFVGPDADRTRLTPSPITATQLSDTGYTAGERRYTIATVDANGVEMPRSIVLPSVSSQIASGLPIKRGEMNRLQVQVANTSASTLEGMRAVVRLPTDREATQFQEHRSQVFALAPNQTRLVPVIVGGYADLPGAPQAQVGVEIAPFEGEIVKIARDQAVHVSEGALVVGMATDEFTRGATGKLKLMIENPSDVDVELLTATNNGADASSELRLKILDTDGNVLATQPYKQVLGANVVTLTNGQTVARIPAGSSYLSDQFLLNVPGASPDSVRVRLEIDRLRYHSGQEDEVQIAARGAEKTVSLRETTYFGEVSDIRPINSLGEQDVLISGRAVNRASQTPMPGTRLKLILNQQGFERSVNIVTDAAGNFVHTFKPTLTDAGLYKVSAIHPEITDRPEQKSFTIQRVTVGPSPYKLDVPKNYPFSIPLFAQAGAATSASGLRLTLDPASQPTGQVPDGISVQLPSPVNLGERQRLSLPVLFTASNAAQPSGSLILTARSDEHAAAPLGLVRVDYTLSEALPYLVSTPSLIETGLAQGSTQVESVTVKNNGLQDALNLQFSLTKTDGTPAPAWASMGSAANGSLAIGQSRAIDLAFSPPPGTPEGVYEYRLRVVGDNVPAQALNVYVSVTQSGQGNVLFKAADIYTATVGKNGQLIPGLAGASITMQNEDVGSVSQELNTDALGEALFQNLPAGRYRFRARAANHQDASGRLLIKPGITVNQPIFLNYNAINVEWSVREITIQDRYEVTLNATFETDVPAAVVVLQPASTNLPKMAAGDVYHGELTLTNYGLVRADNVKQKLPQSDAYFRYEFLVELPKTLQAKQRITIPYRVIALQSLDAAAGSGNASGGGCHNYSNTLNVSCDFQCANGTQSDCGASTSWFSVSNSSCPGSGGGPGSSGAGAGSGGFWGGGGSSGFGRGRGSSTPIKMKGKRCVYVAKGGTECN</sequence>
<comment type="caution">
    <text evidence="3">The sequence shown here is derived from an EMBL/GenBank/DDBJ whole genome shotgun (WGS) entry which is preliminary data.</text>
</comment>
<keyword evidence="4" id="KW-1185">Reference proteome</keyword>
<dbReference type="SUPFAM" id="SSF49478">
    <property type="entry name" value="Cna protein B-type domain"/>
    <property type="match status" value="1"/>
</dbReference>
<accession>A0ABT3KS11</accession>
<dbReference type="Gene3D" id="2.60.40.10">
    <property type="entry name" value="Immunoglobulins"/>
    <property type="match status" value="6"/>
</dbReference>
<name>A0ABT3KS11_9BURK</name>
<feature type="region of interest" description="Disordered" evidence="1">
    <location>
        <begin position="213"/>
        <end position="246"/>
    </location>
</feature>
<organism evidence="3 4">
    <name type="scientific">Verminephrobacter aporrectodeae subsp. tuberculatae</name>
    <dbReference type="NCBI Taxonomy" id="1110392"/>
    <lineage>
        <taxon>Bacteria</taxon>
        <taxon>Pseudomonadati</taxon>
        <taxon>Pseudomonadota</taxon>
        <taxon>Betaproteobacteria</taxon>
        <taxon>Burkholderiales</taxon>
        <taxon>Comamonadaceae</taxon>
        <taxon>Verminephrobacter</taxon>
    </lineage>
</organism>
<gene>
    <name evidence="3" type="ORF">D5039_07895</name>
</gene>
<dbReference type="InterPro" id="IPR013783">
    <property type="entry name" value="Ig-like_fold"/>
</dbReference>
<dbReference type="CDD" id="cd00063">
    <property type="entry name" value="FN3"/>
    <property type="match status" value="1"/>
</dbReference>
<feature type="domain" description="Fibronectin type-III" evidence="2">
    <location>
        <begin position="1044"/>
        <end position="1125"/>
    </location>
</feature>
<dbReference type="SMART" id="SM00060">
    <property type="entry name" value="FN3"/>
    <property type="match status" value="4"/>
</dbReference>
<feature type="domain" description="Fibronectin type-III" evidence="2">
    <location>
        <begin position="1138"/>
        <end position="1214"/>
    </location>
</feature>
<dbReference type="SUPFAM" id="SSF49265">
    <property type="entry name" value="Fibronectin type III"/>
    <property type="match status" value="2"/>
</dbReference>
<feature type="region of interest" description="Disordered" evidence="1">
    <location>
        <begin position="419"/>
        <end position="440"/>
    </location>
</feature>
<dbReference type="InterPro" id="IPR036116">
    <property type="entry name" value="FN3_sf"/>
</dbReference>